<comment type="similarity">
    <text evidence="1">Belongs to the LytR/CpsA/Psr (LCP) family.</text>
</comment>
<dbReference type="PANTHER" id="PTHR33392:SF6">
    <property type="entry name" value="POLYISOPRENYL-TEICHOIC ACID--PEPTIDOGLYCAN TEICHOIC ACID TRANSFERASE TAGU"/>
    <property type="match status" value="1"/>
</dbReference>
<accession>A0ABW0VIB4</accession>
<evidence type="ECO:0000256" key="1">
    <source>
        <dbReference type="ARBA" id="ARBA00006068"/>
    </source>
</evidence>
<keyword evidence="3" id="KW-1133">Transmembrane helix</keyword>
<evidence type="ECO:0000259" key="4">
    <source>
        <dbReference type="Pfam" id="PF03816"/>
    </source>
</evidence>
<keyword evidence="6" id="KW-1185">Reference proteome</keyword>
<evidence type="ECO:0000256" key="3">
    <source>
        <dbReference type="SAM" id="Phobius"/>
    </source>
</evidence>
<feature type="region of interest" description="Disordered" evidence="2">
    <location>
        <begin position="210"/>
        <end position="229"/>
    </location>
</feature>
<feature type="compositionally biased region" description="Low complexity" evidence="2">
    <location>
        <begin position="42"/>
        <end position="63"/>
    </location>
</feature>
<feature type="domain" description="Cell envelope-related transcriptional attenuator" evidence="4">
    <location>
        <begin position="230"/>
        <end position="384"/>
    </location>
</feature>
<dbReference type="EMBL" id="JBHSOC010000077">
    <property type="protein sequence ID" value="MFC5645645.1"/>
    <property type="molecule type" value="Genomic_DNA"/>
</dbReference>
<dbReference type="InterPro" id="IPR004474">
    <property type="entry name" value="LytR_CpsA_psr"/>
</dbReference>
<evidence type="ECO:0000313" key="6">
    <source>
        <dbReference type="Proteomes" id="UP001596066"/>
    </source>
</evidence>
<comment type="caution">
    <text evidence="5">The sequence shown here is derived from an EMBL/GenBank/DDBJ whole genome shotgun (WGS) entry which is preliminary data.</text>
</comment>
<dbReference type="Pfam" id="PF03816">
    <property type="entry name" value="LytR_cpsA_psr"/>
    <property type="match status" value="1"/>
</dbReference>
<organism evidence="5 6">
    <name type="scientific">Kitasatospora cinereorecta</name>
    <dbReference type="NCBI Taxonomy" id="285560"/>
    <lineage>
        <taxon>Bacteria</taxon>
        <taxon>Bacillati</taxon>
        <taxon>Actinomycetota</taxon>
        <taxon>Actinomycetes</taxon>
        <taxon>Kitasatosporales</taxon>
        <taxon>Streptomycetaceae</taxon>
        <taxon>Kitasatospora</taxon>
    </lineage>
</organism>
<protein>
    <submittedName>
        <fullName evidence="5">LCP family protein</fullName>
    </submittedName>
</protein>
<proteinExistence type="inferred from homology"/>
<feature type="compositionally biased region" description="Gly residues" evidence="2">
    <location>
        <begin position="10"/>
        <end position="32"/>
    </location>
</feature>
<sequence>MNNWQEDRPGGGSNGRGGAGRGDAGQGYGGGSAEPPLPPGLNPRGPGVPLSRPAQGAGRPPQAGGAGGAGGGLDRTLVDPMAGQAQGGPVQGGQAQGGQQGRQAGYGQPVVPGQAPYGRPGQGQPPQGPTAPGGPNGPAAPGAAARSRWPRRRIVKVSLLALVGALIATGVGTYFWADSKLNHENVLADYPGRPAAGKGTNWLIVGSDSRQGLTDAQEDSLHTGSAEGKRSDSMMILHVGDHGNTLMSIPRDSWVQIPQHTDTSGSGKTVPAATRKINAAFNTGGGRLLVQTVETNTGLHIDHYAEIGFAGFVGIVDSVGGVDMCIDKDVSDKDSGLNLKAGCQTLTGAQSLAFVRQRHQMADQDLGRMRNQQKFLSALAKQAASPAALLDPFTFYPMVSSGLGTLIVDDDAGLTDLGSLFLSMKGVTSGDGKSITVPIGNPDFHTPTGESAVKWDPTKSKAVFDALKNDTAVPDTK</sequence>
<feature type="region of interest" description="Disordered" evidence="2">
    <location>
        <begin position="1"/>
        <end position="148"/>
    </location>
</feature>
<dbReference type="Proteomes" id="UP001596066">
    <property type="component" value="Unassembled WGS sequence"/>
</dbReference>
<evidence type="ECO:0000256" key="2">
    <source>
        <dbReference type="SAM" id="MobiDB-lite"/>
    </source>
</evidence>
<feature type="compositionally biased region" description="Gly residues" evidence="2">
    <location>
        <begin position="64"/>
        <end position="73"/>
    </location>
</feature>
<feature type="transmembrane region" description="Helical" evidence="3">
    <location>
        <begin position="157"/>
        <end position="177"/>
    </location>
</feature>
<feature type="compositionally biased region" description="Gly residues" evidence="2">
    <location>
        <begin position="85"/>
        <end position="100"/>
    </location>
</feature>
<keyword evidence="3" id="KW-0812">Transmembrane</keyword>
<keyword evidence="3" id="KW-0472">Membrane</keyword>
<dbReference type="Gene3D" id="3.40.630.190">
    <property type="entry name" value="LCP protein"/>
    <property type="match status" value="1"/>
</dbReference>
<feature type="compositionally biased region" description="Low complexity" evidence="2">
    <location>
        <begin position="137"/>
        <end position="147"/>
    </location>
</feature>
<reference evidence="6" key="1">
    <citation type="journal article" date="2019" name="Int. J. Syst. Evol. Microbiol.">
        <title>The Global Catalogue of Microorganisms (GCM) 10K type strain sequencing project: providing services to taxonomists for standard genome sequencing and annotation.</title>
        <authorList>
            <consortium name="The Broad Institute Genomics Platform"/>
            <consortium name="The Broad Institute Genome Sequencing Center for Infectious Disease"/>
            <person name="Wu L."/>
            <person name="Ma J."/>
        </authorList>
    </citation>
    <scope>NUCLEOTIDE SEQUENCE [LARGE SCALE GENOMIC DNA]</scope>
    <source>
        <strain evidence="6">CGMCC 4.1622</strain>
    </source>
</reference>
<evidence type="ECO:0000313" key="5">
    <source>
        <dbReference type="EMBL" id="MFC5645645.1"/>
    </source>
</evidence>
<gene>
    <name evidence="5" type="ORF">ACFPZF_30405</name>
</gene>
<dbReference type="InterPro" id="IPR050922">
    <property type="entry name" value="LytR/CpsA/Psr_CW_biosynth"/>
</dbReference>
<dbReference type="PANTHER" id="PTHR33392">
    <property type="entry name" value="POLYISOPRENYL-TEICHOIC ACID--PEPTIDOGLYCAN TEICHOIC ACID TRANSFERASE TAGU"/>
    <property type="match status" value="1"/>
</dbReference>
<dbReference type="NCBIfam" id="TIGR00350">
    <property type="entry name" value="lytR_cpsA_psr"/>
    <property type="match status" value="1"/>
</dbReference>
<dbReference type="RefSeq" id="WP_346147906.1">
    <property type="nucleotide sequence ID" value="NZ_BAAAUA010000041.1"/>
</dbReference>
<name>A0ABW0VIB4_9ACTN</name>
<feature type="compositionally biased region" description="Low complexity" evidence="2">
    <location>
        <begin position="101"/>
        <end position="125"/>
    </location>
</feature>